<protein>
    <submittedName>
        <fullName evidence="1">3233_t:CDS:1</fullName>
    </submittedName>
</protein>
<organism evidence="1 2">
    <name type="scientific">Racocetra persica</name>
    <dbReference type="NCBI Taxonomy" id="160502"/>
    <lineage>
        <taxon>Eukaryota</taxon>
        <taxon>Fungi</taxon>
        <taxon>Fungi incertae sedis</taxon>
        <taxon>Mucoromycota</taxon>
        <taxon>Glomeromycotina</taxon>
        <taxon>Glomeromycetes</taxon>
        <taxon>Diversisporales</taxon>
        <taxon>Gigasporaceae</taxon>
        <taxon>Racocetra</taxon>
    </lineage>
</organism>
<keyword evidence="2" id="KW-1185">Reference proteome</keyword>
<sequence length="42" mass="5034">ELNIQEDPNEELTTDQQNINQQKNKCLIKQIKNDLEHKIEDQ</sequence>
<evidence type="ECO:0000313" key="1">
    <source>
        <dbReference type="EMBL" id="CAG8842693.1"/>
    </source>
</evidence>
<evidence type="ECO:0000313" key="2">
    <source>
        <dbReference type="Proteomes" id="UP000789920"/>
    </source>
</evidence>
<proteinExistence type="predicted"/>
<accession>A0ACA9SLW1</accession>
<dbReference type="Proteomes" id="UP000789920">
    <property type="component" value="Unassembled WGS sequence"/>
</dbReference>
<comment type="caution">
    <text evidence="1">The sequence shown here is derived from an EMBL/GenBank/DDBJ whole genome shotgun (WGS) entry which is preliminary data.</text>
</comment>
<dbReference type="EMBL" id="CAJVQC010135220">
    <property type="protein sequence ID" value="CAG8842693.1"/>
    <property type="molecule type" value="Genomic_DNA"/>
</dbReference>
<name>A0ACA9SLW1_9GLOM</name>
<feature type="non-terminal residue" evidence="1">
    <location>
        <position position="42"/>
    </location>
</feature>
<reference evidence="1" key="1">
    <citation type="submission" date="2021-06" db="EMBL/GenBank/DDBJ databases">
        <authorList>
            <person name="Kallberg Y."/>
            <person name="Tangrot J."/>
            <person name="Rosling A."/>
        </authorList>
    </citation>
    <scope>NUCLEOTIDE SEQUENCE</scope>
    <source>
        <strain evidence="1">MA461A</strain>
    </source>
</reference>
<gene>
    <name evidence="1" type="ORF">RPERSI_LOCUS32434</name>
</gene>
<feature type="non-terminal residue" evidence="1">
    <location>
        <position position="1"/>
    </location>
</feature>